<dbReference type="GO" id="GO:0005886">
    <property type="term" value="C:plasma membrane"/>
    <property type="evidence" value="ECO:0007669"/>
    <property type="project" value="UniProtKB-SubCell"/>
</dbReference>
<feature type="transmembrane region" description="Helical" evidence="7">
    <location>
        <begin position="87"/>
        <end position="108"/>
    </location>
</feature>
<dbReference type="PANTHER" id="PTHR30193:SF37">
    <property type="entry name" value="INNER MEMBRANE ABC TRANSPORTER PERMEASE PROTEIN YCJO"/>
    <property type="match status" value="1"/>
</dbReference>
<sequence length="308" mass="34173">MKTAVQPGTSPPLTQRKAKSGRTIFFFVLPALLVYSVFILYPIFSTFYYSLHEWNGVQPQRTFIGLDNYVTLLKDATFWQALQNNSLLVLVSVFVQIPLGLIMALVLFSPVIGKRLLNVIYFLPYLMSTVAIGLLWIFMYDPINGPINQLLQIVGIDAIPWLADANVAMIAILVVVIWQFSPFYMILFKAAMVGIPNELYEAASIDGANGRQQFFYITLPALVPTIVSSSVLAVVGSLKAFDIFYIMTGGGPGGATEILGTYMYKQGFIQFSMGYASTVAAAMFIIAFICVAIIQFVEYQRKKRGILS</sequence>
<feature type="transmembrane region" description="Helical" evidence="7">
    <location>
        <begin position="24"/>
        <end position="44"/>
    </location>
</feature>
<organism evidence="9 10">
    <name type="scientific">Shouchella clausii</name>
    <name type="common">Alkalihalobacillus clausii</name>
    <dbReference type="NCBI Taxonomy" id="79880"/>
    <lineage>
        <taxon>Bacteria</taxon>
        <taxon>Bacillati</taxon>
        <taxon>Bacillota</taxon>
        <taxon>Bacilli</taxon>
        <taxon>Bacillales</taxon>
        <taxon>Bacillaceae</taxon>
        <taxon>Shouchella</taxon>
    </lineage>
</organism>
<evidence type="ECO:0000313" key="9">
    <source>
        <dbReference type="EMBL" id="PAE87522.1"/>
    </source>
</evidence>
<protein>
    <submittedName>
        <fullName evidence="9">Sugar ABC transporter permease</fullName>
    </submittedName>
</protein>
<keyword evidence="2 7" id="KW-0813">Transport</keyword>
<comment type="caution">
    <text evidence="9">The sequence shown here is derived from an EMBL/GenBank/DDBJ whole genome shotgun (WGS) entry which is preliminary data.</text>
</comment>
<name>A0A268NVJ1_SHOCL</name>
<accession>A0A268NVJ1</accession>
<dbReference type="OMA" id="QFNKTGL"/>
<dbReference type="RefSeq" id="WP_011245296.1">
    <property type="nucleotide sequence ID" value="NZ_BOQS01000010.1"/>
</dbReference>
<comment type="similarity">
    <text evidence="7">Belongs to the binding-protein-dependent transport system permease family.</text>
</comment>
<evidence type="ECO:0000256" key="6">
    <source>
        <dbReference type="ARBA" id="ARBA00023136"/>
    </source>
</evidence>
<reference evidence="9 10" key="1">
    <citation type="submission" date="2017-07" db="EMBL/GenBank/DDBJ databases">
        <title>Isolation and whole genome analysis of endospore-forming bacteria from heroin.</title>
        <authorList>
            <person name="Kalinowski J."/>
            <person name="Ahrens B."/>
            <person name="Al-Dilaimi A."/>
            <person name="Winkler A."/>
            <person name="Wibberg D."/>
            <person name="Schleenbecker U."/>
            <person name="Ruckert C."/>
            <person name="Wolfel R."/>
            <person name="Grass G."/>
        </authorList>
    </citation>
    <scope>NUCLEOTIDE SEQUENCE [LARGE SCALE GENOMIC DNA]</scope>
    <source>
        <strain evidence="9 10">7539</strain>
    </source>
</reference>
<feature type="transmembrane region" description="Helical" evidence="7">
    <location>
        <begin position="273"/>
        <end position="297"/>
    </location>
</feature>
<dbReference type="InterPro" id="IPR000515">
    <property type="entry name" value="MetI-like"/>
</dbReference>
<keyword evidence="3" id="KW-1003">Cell membrane</keyword>
<feature type="domain" description="ABC transmembrane type-1" evidence="8">
    <location>
        <begin position="82"/>
        <end position="294"/>
    </location>
</feature>
<evidence type="ECO:0000256" key="1">
    <source>
        <dbReference type="ARBA" id="ARBA00004651"/>
    </source>
</evidence>
<dbReference type="AlphaFoldDB" id="A0A268NVJ1"/>
<evidence type="ECO:0000256" key="4">
    <source>
        <dbReference type="ARBA" id="ARBA00022692"/>
    </source>
</evidence>
<dbReference type="CDD" id="cd06261">
    <property type="entry name" value="TM_PBP2"/>
    <property type="match status" value="1"/>
</dbReference>
<dbReference type="InterPro" id="IPR051393">
    <property type="entry name" value="ABC_transporter_permease"/>
</dbReference>
<feature type="transmembrane region" description="Helical" evidence="7">
    <location>
        <begin position="120"/>
        <end position="139"/>
    </location>
</feature>
<dbReference type="SUPFAM" id="SSF161098">
    <property type="entry name" value="MetI-like"/>
    <property type="match status" value="1"/>
</dbReference>
<dbReference type="PANTHER" id="PTHR30193">
    <property type="entry name" value="ABC TRANSPORTER PERMEASE PROTEIN"/>
    <property type="match status" value="1"/>
</dbReference>
<keyword evidence="6 7" id="KW-0472">Membrane</keyword>
<evidence type="ECO:0000313" key="10">
    <source>
        <dbReference type="Proteomes" id="UP000216207"/>
    </source>
</evidence>
<proteinExistence type="inferred from homology"/>
<dbReference type="Gene3D" id="1.10.3720.10">
    <property type="entry name" value="MetI-like"/>
    <property type="match status" value="1"/>
</dbReference>
<evidence type="ECO:0000259" key="8">
    <source>
        <dbReference type="PROSITE" id="PS50928"/>
    </source>
</evidence>
<evidence type="ECO:0000256" key="3">
    <source>
        <dbReference type="ARBA" id="ARBA00022475"/>
    </source>
</evidence>
<feature type="transmembrane region" description="Helical" evidence="7">
    <location>
        <begin position="214"/>
        <end position="235"/>
    </location>
</feature>
<dbReference type="Pfam" id="PF00528">
    <property type="entry name" value="BPD_transp_1"/>
    <property type="match status" value="1"/>
</dbReference>
<evidence type="ECO:0000256" key="7">
    <source>
        <dbReference type="RuleBase" id="RU363032"/>
    </source>
</evidence>
<gene>
    <name evidence="9" type="ORF">CHH72_17540</name>
</gene>
<evidence type="ECO:0000256" key="5">
    <source>
        <dbReference type="ARBA" id="ARBA00022989"/>
    </source>
</evidence>
<evidence type="ECO:0000256" key="2">
    <source>
        <dbReference type="ARBA" id="ARBA00022448"/>
    </source>
</evidence>
<feature type="transmembrane region" description="Helical" evidence="7">
    <location>
        <begin position="159"/>
        <end position="180"/>
    </location>
</feature>
<dbReference type="GO" id="GO:0055085">
    <property type="term" value="P:transmembrane transport"/>
    <property type="evidence" value="ECO:0007669"/>
    <property type="project" value="InterPro"/>
</dbReference>
<dbReference type="InterPro" id="IPR035906">
    <property type="entry name" value="MetI-like_sf"/>
</dbReference>
<keyword evidence="4 7" id="KW-0812">Transmembrane</keyword>
<dbReference type="PROSITE" id="PS50928">
    <property type="entry name" value="ABC_TM1"/>
    <property type="match status" value="1"/>
</dbReference>
<comment type="subcellular location">
    <subcellularLocation>
        <location evidence="1 7">Cell membrane</location>
        <topology evidence="1 7">Multi-pass membrane protein</topology>
    </subcellularLocation>
</comment>
<keyword evidence="5 7" id="KW-1133">Transmembrane helix</keyword>
<dbReference type="EMBL" id="NPCC01000033">
    <property type="protein sequence ID" value="PAE87522.1"/>
    <property type="molecule type" value="Genomic_DNA"/>
</dbReference>
<dbReference type="Proteomes" id="UP000216207">
    <property type="component" value="Unassembled WGS sequence"/>
</dbReference>